<dbReference type="EMBL" id="JACOON010000007">
    <property type="protein sequence ID" value="MBC5649231.1"/>
    <property type="molecule type" value="Genomic_DNA"/>
</dbReference>
<evidence type="ECO:0000313" key="2">
    <source>
        <dbReference type="Proteomes" id="UP000606889"/>
    </source>
</evidence>
<organism evidence="1 2">
    <name type="scientific">Christensenella tenuis</name>
    <dbReference type="NCBI Taxonomy" id="2763033"/>
    <lineage>
        <taxon>Bacteria</taxon>
        <taxon>Bacillati</taxon>
        <taxon>Bacillota</taxon>
        <taxon>Clostridia</taxon>
        <taxon>Christensenellales</taxon>
        <taxon>Christensenellaceae</taxon>
        <taxon>Christensenella</taxon>
    </lineage>
</organism>
<sequence length="414" mass="48067">MGTKFAFDADEIERLRALGSRVAEIAALPIQKEKIKLWTAHNDLKTKQPVVFIDPENGWNELVTTKELQCHDNMARVWEMHLLKLIYWHEHLKDDKVIEPYFDVHYSFTDNGWGLDLKKEGGENAGAYKIVAPLQDYEKDFPKIHYPEIEIDWEESDRVLALAHEVFDGILTVRRRPVWWWSMGMTVDYIMLRGLENFLCDFILEPDYMHKTMRLMTDGIMKKLDRFEEEGLLALNTEGAYVGSGGLGYTDELPNWANAPEKITTQDMWGFEESQETSTVSAEMYGEFIFPYHKEIAARFGLNCFGCCESTTTRWQYVRQIPNLRRVSISAWAEWEKVPEYLGDRYIASFKPIPSPLAMPVLDEDEVRGTIKRALDCSRDCIPELIMKDNNTLGNNPRNASRWVEICREEIGNL</sequence>
<reference evidence="1 2" key="1">
    <citation type="submission" date="2020-08" db="EMBL/GenBank/DDBJ databases">
        <title>Genome public.</title>
        <authorList>
            <person name="Liu C."/>
            <person name="Sun Q."/>
        </authorList>
    </citation>
    <scope>NUCLEOTIDE SEQUENCE [LARGE SCALE GENOMIC DNA]</scope>
    <source>
        <strain evidence="1 2">NSJ-35</strain>
    </source>
</reference>
<evidence type="ECO:0000313" key="1">
    <source>
        <dbReference type="EMBL" id="MBC5649231.1"/>
    </source>
</evidence>
<gene>
    <name evidence="1" type="ORF">H8S18_12860</name>
</gene>
<accession>A0ABR7EHH5</accession>
<dbReference type="InterPro" id="IPR038071">
    <property type="entry name" value="UROD/MetE-like_sf"/>
</dbReference>
<comment type="caution">
    <text evidence="1">The sequence shown here is derived from an EMBL/GenBank/DDBJ whole genome shotgun (WGS) entry which is preliminary data.</text>
</comment>
<proteinExistence type="predicted"/>
<evidence type="ECO:0008006" key="3">
    <source>
        <dbReference type="Google" id="ProtNLM"/>
    </source>
</evidence>
<dbReference type="Gene3D" id="3.20.20.210">
    <property type="match status" value="1"/>
</dbReference>
<dbReference type="Proteomes" id="UP000606889">
    <property type="component" value="Unassembled WGS sequence"/>
</dbReference>
<keyword evidence="2" id="KW-1185">Reference proteome</keyword>
<name>A0ABR7EHH5_9FIRM</name>
<protein>
    <recommendedName>
        <fullName evidence="3">Uroporphyrinogen decarboxylase (URO-D) domain-containing protein</fullName>
    </recommendedName>
</protein>